<dbReference type="PANTHER" id="PTHR10961:SF46">
    <property type="entry name" value="PEROXISOMAL SARCOSINE OXIDASE"/>
    <property type="match status" value="1"/>
</dbReference>
<evidence type="ECO:0000313" key="6">
    <source>
        <dbReference type="EMBL" id="PWG03093.1"/>
    </source>
</evidence>
<dbReference type="GO" id="GO:0050660">
    <property type="term" value="F:flavin adenine dinucleotide binding"/>
    <property type="evidence" value="ECO:0007669"/>
    <property type="project" value="InterPro"/>
</dbReference>
<gene>
    <name evidence="6" type="ORF">DF286_09625</name>
</gene>
<evidence type="ECO:0000256" key="4">
    <source>
        <dbReference type="ARBA" id="ARBA00023002"/>
    </source>
</evidence>
<dbReference type="InterPro" id="IPR006311">
    <property type="entry name" value="TAT_signal"/>
</dbReference>
<dbReference type="Gene3D" id="3.50.50.60">
    <property type="entry name" value="FAD/NAD(P)-binding domain"/>
    <property type="match status" value="1"/>
</dbReference>
<evidence type="ECO:0000259" key="5">
    <source>
        <dbReference type="Pfam" id="PF01266"/>
    </source>
</evidence>
<dbReference type="Proteomes" id="UP000245916">
    <property type="component" value="Unassembled WGS sequence"/>
</dbReference>
<dbReference type="SUPFAM" id="SSF51905">
    <property type="entry name" value="FAD/NAD(P)-binding domain"/>
    <property type="match status" value="1"/>
</dbReference>
<dbReference type="Gene3D" id="3.30.9.10">
    <property type="entry name" value="D-Amino Acid Oxidase, subunit A, domain 2"/>
    <property type="match status" value="1"/>
</dbReference>
<dbReference type="GO" id="GO:0008115">
    <property type="term" value="F:sarcosine oxidase activity"/>
    <property type="evidence" value="ECO:0007669"/>
    <property type="project" value="TreeGrafter"/>
</dbReference>
<dbReference type="PROSITE" id="PS51318">
    <property type="entry name" value="TAT"/>
    <property type="match status" value="1"/>
</dbReference>
<name>A0A2U2J424_9SPHN</name>
<dbReference type="AlphaFoldDB" id="A0A2U2J424"/>
<proteinExistence type="predicted"/>
<comment type="cofactor">
    <cofactor evidence="1">
        <name>FAD</name>
        <dbReference type="ChEBI" id="CHEBI:57692"/>
    </cofactor>
</comment>
<keyword evidence="4" id="KW-0560">Oxidoreductase</keyword>
<keyword evidence="2" id="KW-0285">Flavoprotein</keyword>
<dbReference type="SUPFAM" id="SSF54373">
    <property type="entry name" value="FAD-linked reductases, C-terminal domain"/>
    <property type="match status" value="1"/>
</dbReference>
<dbReference type="InterPro" id="IPR045170">
    <property type="entry name" value="MTOX"/>
</dbReference>
<dbReference type="InterPro" id="IPR006076">
    <property type="entry name" value="FAD-dep_OxRdtase"/>
</dbReference>
<evidence type="ECO:0000256" key="3">
    <source>
        <dbReference type="ARBA" id="ARBA00022827"/>
    </source>
</evidence>
<accession>A0A2U2J424</accession>
<keyword evidence="7" id="KW-1185">Reference proteome</keyword>
<dbReference type="Pfam" id="PF01266">
    <property type="entry name" value="DAO"/>
    <property type="match status" value="1"/>
</dbReference>
<sequence>MADMTRRSALIAGAGAAGALAAPGLLRAASAGGPADVIVVGAGVFGAWTARRLQQLGRRVTLVDAWAPAHARASSGGESRMTRAAYGPDEVYARMALESLPEWKALSASAKLPLFHQTGVLFFFPTVEPYVEDSLKVHAKLGLPTARLDNAELSRRFPMIDFDGVEVGLFEPDFGVLMARRAVQTLVVALVAEGGTYVRAEIAPPAASGDGLGYVLTGAGDRLDASQFVFACGPWLPKLFPALLGSRIFPTRQEVFFLAPEAGDERFTPGRLPAWADFNGGDIYYGFPDLEGRGFKIAHDAHGPATDPDVGDRAFSADALADVRAFMARRFPALAGRPLNEARVCQYENSANGDLLIDFHPELKNVLFVGAGSGHGFKHGPAVGGYAAALLTGGLERVEPRFSLASKGQTAKREVH</sequence>
<dbReference type="EMBL" id="QFFF01000001">
    <property type="protein sequence ID" value="PWG03093.1"/>
    <property type="molecule type" value="Genomic_DNA"/>
</dbReference>
<protein>
    <recommendedName>
        <fullName evidence="5">FAD dependent oxidoreductase domain-containing protein</fullName>
    </recommendedName>
</protein>
<dbReference type="InterPro" id="IPR036188">
    <property type="entry name" value="FAD/NAD-bd_sf"/>
</dbReference>
<evidence type="ECO:0000256" key="2">
    <source>
        <dbReference type="ARBA" id="ARBA00022630"/>
    </source>
</evidence>
<evidence type="ECO:0000313" key="7">
    <source>
        <dbReference type="Proteomes" id="UP000245916"/>
    </source>
</evidence>
<keyword evidence="3" id="KW-0274">FAD</keyword>
<feature type="domain" description="FAD dependent oxidoreductase" evidence="5">
    <location>
        <begin position="36"/>
        <end position="390"/>
    </location>
</feature>
<reference evidence="6 7" key="1">
    <citation type="submission" date="2018-05" db="EMBL/GenBank/DDBJ databases">
        <title>Genome of Sphingosinicella humi QZX222.</title>
        <authorList>
            <person name="Qiao Z."/>
            <person name="Wang G."/>
        </authorList>
    </citation>
    <scope>NUCLEOTIDE SEQUENCE [LARGE SCALE GENOMIC DNA]</scope>
    <source>
        <strain evidence="6 7">QZX222</strain>
    </source>
</reference>
<comment type="caution">
    <text evidence="6">The sequence shown here is derived from an EMBL/GenBank/DDBJ whole genome shotgun (WGS) entry which is preliminary data.</text>
</comment>
<organism evidence="6 7">
    <name type="scientific">Allosphingosinicella humi</name>
    <dbReference type="NCBI Taxonomy" id="2068657"/>
    <lineage>
        <taxon>Bacteria</taxon>
        <taxon>Pseudomonadati</taxon>
        <taxon>Pseudomonadota</taxon>
        <taxon>Alphaproteobacteria</taxon>
        <taxon>Sphingomonadales</taxon>
        <taxon>Sphingomonadaceae</taxon>
        <taxon>Allosphingosinicella</taxon>
    </lineage>
</organism>
<evidence type="ECO:0000256" key="1">
    <source>
        <dbReference type="ARBA" id="ARBA00001974"/>
    </source>
</evidence>
<dbReference type="PANTHER" id="PTHR10961">
    <property type="entry name" value="PEROXISOMAL SARCOSINE OXIDASE"/>
    <property type="match status" value="1"/>
</dbReference>